<gene>
    <name evidence="1" type="ORF">RDB_LOCUS103413</name>
</gene>
<evidence type="ECO:0000313" key="2">
    <source>
        <dbReference type="Proteomes" id="UP000663853"/>
    </source>
</evidence>
<organism evidence="1 2">
    <name type="scientific">Rhizoctonia solani</name>
    <dbReference type="NCBI Taxonomy" id="456999"/>
    <lineage>
        <taxon>Eukaryota</taxon>
        <taxon>Fungi</taxon>
        <taxon>Dikarya</taxon>
        <taxon>Basidiomycota</taxon>
        <taxon>Agaricomycotina</taxon>
        <taxon>Agaricomycetes</taxon>
        <taxon>Cantharellales</taxon>
        <taxon>Ceratobasidiaceae</taxon>
        <taxon>Rhizoctonia</taxon>
    </lineage>
</organism>
<proteinExistence type="predicted"/>
<comment type="caution">
    <text evidence="1">The sequence shown here is derived from an EMBL/GenBank/DDBJ whole genome shotgun (WGS) entry which is preliminary data.</text>
</comment>
<protein>
    <submittedName>
        <fullName evidence="1">Uncharacterized protein</fullName>
    </submittedName>
</protein>
<name>A0A8H3H9C4_9AGAM</name>
<evidence type="ECO:0000313" key="1">
    <source>
        <dbReference type="EMBL" id="CAE6492860.1"/>
    </source>
</evidence>
<accession>A0A8H3H9C4</accession>
<dbReference type="EMBL" id="CAJMXA010003269">
    <property type="protein sequence ID" value="CAE6492860.1"/>
    <property type="molecule type" value="Genomic_DNA"/>
</dbReference>
<reference evidence="1" key="1">
    <citation type="submission" date="2021-01" db="EMBL/GenBank/DDBJ databases">
        <authorList>
            <person name="Kaushik A."/>
        </authorList>
    </citation>
    <scope>NUCLEOTIDE SEQUENCE</scope>
    <source>
        <strain evidence="1">AG6-10EEA</strain>
    </source>
</reference>
<dbReference type="Proteomes" id="UP000663853">
    <property type="component" value="Unassembled WGS sequence"/>
</dbReference>
<sequence>MSYHGPTYGPKLDEYLSLRKLGVGISRHGTEAPSEHKIEAAIDSLNNPKSVNCDTFEIILSMERPPECAYLHLLLSDVGVFPSCIRLLRTYCKEGRGILDHAYGFLCLQVMALSVEVAKLNQVEQLDVVLEELTRISTHVSPYDLLNHYSRECESNEFCKEEYLRPSPRLLGWHTDPDTRLETCLASIGGCNIQDVLFLLDQLWPARSAFLQASECAANSFPGWCGLFYVMHGTLVKAFGNFTHRRETPEEKTHWIHLLQLMLRYVICSKRSEDITLARLLRDCPGFADRYETTVTMPLDCDRIVKAYSDKMGKLPTFVYAYVVRLYEFVCVNYHVNAARSNEHLNTICASTLEESWAELLRANLLSAGQWYQFTNTIVTNSKLLMTSANHQVNKPILLSILTKEDLFDFLGRLFLFPMSVEGESIGSRGPTP</sequence>
<dbReference type="AlphaFoldDB" id="A0A8H3H9C4"/>